<evidence type="ECO:0000313" key="2">
    <source>
        <dbReference type="EMBL" id="EEH58555.1"/>
    </source>
</evidence>
<keyword evidence="1" id="KW-0812">Transmembrane</keyword>
<dbReference type="EMBL" id="GG663737">
    <property type="protein sequence ID" value="EEH58555.1"/>
    <property type="molecule type" value="Genomic_DNA"/>
</dbReference>
<accession>C1MMD0</accession>
<dbReference type="AlphaFoldDB" id="C1MMD0"/>
<dbReference type="Proteomes" id="UP000001876">
    <property type="component" value="Unassembled WGS sequence"/>
</dbReference>
<dbReference type="OrthoDB" id="10611620at2759"/>
<keyword evidence="3" id="KW-1185">Reference proteome</keyword>
<keyword evidence="1" id="KW-0472">Membrane</keyword>
<keyword evidence="1" id="KW-1133">Transmembrane helix</keyword>
<sequence>MSARGLTAGGFPLRGASIAPRGASPRSRARALRARGVDRALSSRAWLAPPPRERGTVSIARARAGGPGAYAPDGGAGGSDNAGGGGGGGGGGGVIGWIARQFVNQVKCIPLLRWPRHGFFHPRTWLTTVADSVIVVLALVALTAVLGGADVVAAKIYRMFVPPV</sequence>
<protein>
    <submittedName>
        <fullName evidence="2">Predicted protein</fullName>
    </submittedName>
</protein>
<proteinExistence type="predicted"/>
<reference evidence="2 3" key="1">
    <citation type="journal article" date="2009" name="Science">
        <title>Green evolution and dynamic adaptations revealed by genomes of the marine picoeukaryotes Micromonas.</title>
        <authorList>
            <person name="Worden A.Z."/>
            <person name="Lee J.H."/>
            <person name="Mock T."/>
            <person name="Rouze P."/>
            <person name="Simmons M.P."/>
            <person name="Aerts A.L."/>
            <person name="Allen A.E."/>
            <person name="Cuvelier M.L."/>
            <person name="Derelle E."/>
            <person name="Everett M.V."/>
            <person name="Foulon E."/>
            <person name="Grimwood J."/>
            <person name="Gundlach H."/>
            <person name="Henrissat B."/>
            <person name="Napoli C."/>
            <person name="McDonald S.M."/>
            <person name="Parker M.S."/>
            <person name="Rombauts S."/>
            <person name="Salamov A."/>
            <person name="Von Dassow P."/>
            <person name="Badger J.H."/>
            <person name="Coutinho P.M."/>
            <person name="Demir E."/>
            <person name="Dubchak I."/>
            <person name="Gentemann C."/>
            <person name="Eikrem W."/>
            <person name="Gready J.E."/>
            <person name="John U."/>
            <person name="Lanier W."/>
            <person name="Lindquist E.A."/>
            <person name="Lucas S."/>
            <person name="Mayer K.F."/>
            <person name="Moreau H."/>
            <person name="Not F."/>
            <person name="Otillar R."/>
            <person name="Panaud O."/>
            <person name="Pangilinan J."/>
            <person name="Paulsen I."/>
            <person name="Piegu B."/>
            <person name="Poliakov A."/>
            <person name="Robbens S."/>
            <person name="Schmutz J."/>
            <person name="Toulza E."/>
            <person name="Wyss T."/>
            <person name="Zelensky A."/>
            <person name="Zhou K."/>
            <person name="Armbrust E.V."/>
            <person name="Bhattacharya D."/>
            <person name="Goodenough U.W."/>
            <person name="Van de Peer Y."/>
            <person name="Grigoriev I.V."/>
        </authorList>
    </citation>
    <scope>NUCLEOTIDE SEQUENCE [LARGE SCALE GENOMIC DNA]</scope>
    <source>
        <strain evidence="2 3">CCMP1545</strain>
    </source>
</reference>
<dbReference type="GeneID" id="9682820"/>
<evidence type="ECO:0000256" key="1">
    <source>
        <dbReference type="SAM" id="Phobius"/>
    </source>
</evidence>
<dbReference type="RefSeq" id="XP_003056910.1">
    <property type="nucleotide sequence ID" value="XM_003056864.1"/>
</dbReference>
<feature type="transmembrane region" description="Helical" evidence="1">
    <location>
        <begin position="133"/>
        <end position="157"/>
    </location>
</feature>
<name>C1MMD0_MICPC</name>
<dbReference type="KEGG" id="mpp:MICPUCDRAFT_56483"/>
<gene>
    <name evidence="2" type="ORF">MICPUCDRAFT_56483</name>
</gene>
<organism evidence="3">
    <name type="scientific">Micromonas pusilla (strain CCMP1545)</name>
    <name type="common">Picoplanktonic green alga</name>
    <dbReference type="NCBI Taxonomy" id="564608"/>
    <lineage>
        <taxon>Eukaryota</taxon>
        <taxon>Viridiplantae</taxon>
        <taxon>Chlorophyta</taxon>
        <taxon>Mamiellophyceae</taxon>
        <taxon>Mamiellales</taxon>
        <taxon>Mamiellaceae</taxon>
        <taxon>Micromonas</taxon>
    </lineage>
</organism>
<evidence type="ECO:0000313" key="3">
    <source>
        <dbReference type="Proteomes" id="UP000001876"/>
    </source>
</evidence>